<geneLocation type="plasmid" evidence="2 3">
    <name>pNBRC108728a</name>
</geneLocation>
<dbReference type="Proteomes" id="UP001321486">
    <property type="component" value="Plasmid pNBRC108728a"/>
</dbReference>
<evidence type="ECO:0000256" key="1">
    <source>
        <dbReference type="SAM" id="MobiDB-lite"/>
    </source>
</evidence>
<evidence type="ECO:0000313" key="2">
    <source>
        <dbReference type="EMBL" id="BDZ52516.1"/>
    </source>
</evidence>
<name>A0ABN6Y949_9MICO</name>
<evidence type="ECO:0008006" key="4">
    <source>
        <dbReference type="Google" id="ProtNLM"/>
    </source>
</evidence>
<organism evidence="2 3">
    <name type="scientific">Frondihabitans sucicola</name>
    <dbReference type="NCBI Taxonomy" id="1268041"/>
    <lineage>
        <taxon>Bacteria</taxon>
        <taxon>Bacillati</taxon>
        <taxon>Actinomycetota</taxon>
        <taxon>Actinomycetes</taxon>
        <taxon>Micrococcales</taxon>
        <taxon>Microbacteriaceae</taxon>
        <taxon>Frondihabitans</taxon>
    </lineage>
</organism>
<protein>
    <recommendedName>
        <fullName evidence="4">Single-stranded DNA-binding protein</fullName>
    </recommendedName>
</protein>
<feature type="region of interest" description="Disordered" evidence="1">
    <location>
        <begin position="259"/>
        <end position="284"/>
    </location>
</feature>
<keyword evidence="3" id="KW-1185">Reference proteome</keyword>
<gene>
    <name evidence="2" type="ORF">GCM10025867_47570</name>
</gene>
<reference evidence="3" key="1">
    <citation type="journal article" date="2019" name="Int. J. Syst. Evol. Microbiol.">
        <title>The Global Catalogue of Microorganisms (GCM) 10K type strain sequencing project: providing services to taxonomists for standard genome sequencing and annotation.</title>
        <authorList>
            <consortium name="The Broad Institute Genomics Platform"/>
            <consortium name="The Broad Institute Genome Sequencing Center for Infectious Disease"/>
            <person name="Wu L."/>
            <person name="Ma J."/>
        </authorList>
    </citation>
    <scope>NUCLEOTIDE SEQUENCE [LARGE SCALE GENOMIC DNA]</scope>
    <source>
        <strain evidence="3">NBRC 108728</strain>
    </source>
</reference>
<dbReference type="EMBL" id="AP027733">
    <property type="protein sequence ID" value="BDZ52516.1"/>
    <property type="molecule type" value="Genomic_DNA"/>
</dbReference>
<evidence type="ECO:0000313" key="3">
    <source>
        <dbReference type="Proteomes" id="UP001321486"/>
    </source>
</evidence>
<proteinExistence type="predicted"/>
<feature type="compositionally biased region" description="Basic and acidic residues" evidence="1">
    <location>
        <begin position="261"/>
        <end position="272"/>
    </location>
</feature>
<sequence length="380" mass="42361">MCKSCAESPTGQPIRCNRKDGFSAEEGTARTRTRALNAMVDQLDGDDAVAAARAAARAMDAQGRLDLMADPDSAPSRPVFANARAAADVERILGEYQLQHPEDPIHFTIDNYIAVSEEDQAIANQWVRFTIYSKDIDTLPSRLAFPEDLDASSTPVISSLYALSTARAHMDANGGFIKKGEQNATADAVVTKFRLPKDERQAYLLDTKENFITGFESREYLQSMTPTTDFERRVQAVAKKEFVEERELPLLAAGANMYAQEQERRRRDEARASRPPAAPKERRVGEWLGSEGGDVHLVGKIISNRVVELDGGETTRYMHVALTEQGDRIRVFSDNFYVREGDVISIEGYVEEHVWFAGKKQTNVTDAYVKKADSQVGRFQ</sequence>
<keyword evidence="2" id="KW-0614">Plasmid</keyword>
<accession>A0ABN6Y949</accession>